<evidence type="ECO:0000313" key="2">
    <source>
        <dbReference type="Proteomes" id="UP000471381"/>
    </source>
</evidence>
<dbReference type="InterPro" id="IPR036705">
    <property type="entry name" value="Ribosyl_crysJ1_sf"/>
</dbReference>
<evidence type="ECO:0000313" key="1">
    <source>
        <dbReference type="EMBL" id="NDW16542.1"/>
    </source>
</evidence>
<keyword evidence="2" id="KW-1185">Reference proteome</keyword>
<dbReference type="Gene3D" id="1.10.4080.10">
    <property type="entry name" value="ADP-ribosylation/Crystallin J1"/>
    <property type="match status" value="1"/>
</dbReference>
<name>A0A6N9TJ67_9ALTE</name>
<dbReference type="InterPro" id="IPR005502">
    <property type="entry name" value="Ribosyl_crysJ1"/>
</dbReference>
<reference evidence="1 2" key="1">
    <citation type="submission" date="2020-01" db="EMBL/GenBank/DDBJ databases">
        <title>Genomes of bacteria type strains.</title>
        <authorList>
            <person name="Chen J."/>
            <person name="Zhu S."/>
            <person name="Yang J."/>
        </authorList>
    </citation>
    <scope>NUCLEOTIDE SEQUENCE [LARGE SCALE GENOMIC DNA]</scope>
    <source>
        <strain evidence="1 2">LMG 24078</strain>
    </source>
</reference>
<proteinExistence type="predicted"/>
<organism evidence="1 2">
    <name type="scientific">Alteromonas genovensis</name>
    <dbReference type="NCBI Taxonomy" id="471225"/>
    <lineage>
        <taxon>Bacteria</taxon>
        <taxon>Pseudomonadati</taxon>
        <taxon>Pseudomonadota</taxon>
        <taxon>Gammaproteobacteria</taxon>
        <taxon>Alteromonadales</taxon>
        <taxon>Alteromonadaceae</taxon>
        <taxon>Alteromonas/Salinimonas group</taxon>
        <taxon>Alteromonas</taxon>
    </lineage>
</organism>
<dbReference type="EMBL" id="JAAAWO010000010">
    <property type="protein sequence ID" value="NDW16542.1"/>
    <property type="molecule type" value="Genomic_DNA"/>
</dbReference>
<keyword evidence="1" id="KW-0378">Hydrolase</keyword>
<gene>
    <name evidence="1" type="ORF">GTQ48_13570</name>
</gene>
<protein>
    <submittedName>
        <fullName evidence="1">ADP-ribosylglycohydrolase family protein</fullName>
    </submittedName>
</protein>
<dbReference type="GO" id="GO:0016787">
    <property type="term" value="F:hydrolase activity"/>
    <property type="evidence" value="ECO:0007669"/>
    <property type="project" value="UniProtKB-KW"/>
</dbReference>
<comment type="caution">
    <text evidence="1">The sequence shown here is derived from an EMBL/GenBank/DDBJ whole genome shotgun (WGS) entry which is preliminary data.</text>
</comment>
<dbReference type="Proteomes" id="UP000471381">
    <property type="component" value="Unassembled WGS sequence"/>
</dbReference>
<accession>A0A6N9TJ67</accession>
<dbReference type="PANTHER" id="PTHR16222:SF34">
    <property type="entry name" value="ADP-RIBOSYLGLYCOHYDROLASE"/>
    <property type="match status" value="1"/>
</dbReference>
<dbReference type="SUPFAM" id="SSF101478">
    <property type="entry name" value="ADP-ribosylglycohydrolase"/>
    <property type="match status" value="1"/>
</dbReference>
<dbReference type="RefSeq" id="WP_163107167.1">
    <property type="nucleotide sequence ID" value="NZ_JAAAWO010000010.1"/>
</dbReference>
<sequence>MQSVLERRFEAALKNAFIGDALAMPVHWYYNPGDIFKAFNGGIVKFEDAPSYHPSSIMSLHSTSEGGRARASRQAKKEIVGDVILKGKRQYWTGANQHYHQGMKAGENTLNAHCARVMLRCLSRGYQRDTFLDEYIKMLTASQPQHPDTYAESYHRGFFANLEAGMPAHQCGAVTHDTASIGGFVTIAPLALSAAVRGDELNATQRVCREHLMLTHPSDDLAMVCDFYVELLFRLLHQEGESAQEILEDIATRSMGLSLPKLVAKKKSDMEVVGHTYSPACYISGAWPSILYFAYRYSDDSKKALLANTNVGGDNVHRGFVLGSIVGLMAGEPIDSLYSELSDAEQLSTEISHAGKPL</sequence>
<dbReference type="InterPro" id="IPR050792">
    <property type="entry name" value="ADP-ribosylglycohydrolase"/>
</dbReference>
<dbReference type="PANTHER" id="PTHR16222">
    <property type="entry name" value="ADP-RIBOSYLGLYCOHYDROLASE"/>
    <property type="match status" value="1"/>
</dbReference>
<dbReference type="AlphaFoldDB" id="A0A6N9TJ67"/>
<dbReference type="Pfam" id="PF03747">
    <property type="entry name" value="ADP_ribosyl_GH"/>
    <property type="match status" value="1"/>
</dbReference>